<name>A0A4Q5HNP4_9BACT</name>
<evidence type="ECO:0000256" key="2">
    <source>
        <dbReference type="SAM" id="SignalP"/>
    </source>
</evidence>
<dbReference type="PANTHER" id="PTHR39201:SF1">
    <property type="entry name" value="FLAVODOXIN-LIKE DOMAIN-CONTAINING PROTEIN"/>
    <property type="match status" value="1"/>
</dbReference>
<dbReference type="Proteomes" id="UP000481616">
    <property type="component" value="Unassembled WGS sequence"/>
</dbReference>
<proteinExistence type="predicted"/>
<feature type="chain" id="PRO_5043194632" description="Flavodoxin-like domain-containing protein" evidence="2">
    <location>
        <begin position="22"/>
        <end position="226"/>
    </location>
</feature>
<dbReference type="PROSITE" id="PS51257">
    <property type="entry name" value="PROKAR_LIPOPROTEIN"/>
    <property type="match status" value="1"/>
</dbReference>
<dbReference type="GO" id="GO:0010181">
    <property type="term" value="F:FMN binding"/>
    <property type="evidence" value="ECO:0007669"/>
    <property type="project" value="InterPro"/>
</dbReference>
<organism evidence="5 6">
    <name type="scientific">Phocaeicola dorei</name>
    <dbReference type="NCBI Taxonomy" id="357276"/>
    <lineage>
        <taxon>Bacteria</taxon>
        <taxon>Pseudomonadati</taxon>
        <taxon>Bacteroidota</taxon>
        <taxon>Bacteroidia</taxon>
        <taxon>Bacteroidales</taxon>
        <taxon>Bacteroidaceae</taxon>
        <taxon>Phocaeicola</taxon>
    </lineage>
</organism>
<comment type="caution">
    <text evidence="5">The sequence shown here is derived from an EMBL/GenBank/DDBJ whole genome shotgun (WGS) entry which is preliminary data.</text>
</comment>
<dbReference type="Proteomes" id="UP000441162">
    <property type="component" value="Unassembled WGS sequence"/>
</dbReference>
<dbReference type="Pfam" id="PF12682">
    <property type="entry name" value="Flavodoxin_4"/>
    <property type="match status" value="1"/>
</dbReference>
<evidence type="ECO:0000313" key="5">
    <source>
        <dbReference type="EMBL" id="KAA5403534.1"/>
    </source>
</evidence>
<evidence type="ECO:0000313" key="4">
    <source>
        <dbReference type="EMBL" id="KAA5395720.1"/>
    </source>
</evidence>
<accession>A0A4Q5HNP4</accession>
<evidence type="ECO:0000313" key="7">
    <source>
        <dbReference type="Proteomes" id="UP000481616"/>
    </source>
</evidence>
<dbReference type="EMBL" id="VVZA01000014">
    <property type="protein sequence ID" value="KAA5403534.1"/>
    <property type="molecule type" value="Genomic_DNA"/>
</dbReference>
<dbReference type="RefSeq" id="WP_130054249.1">
    <property type="nucleotide sequence ID" value="NZ_RCXK01000015.1"/>
</dbReference>
<dbReference type="AlphaFoldDB" id="A0A4Q5HNP4"/>
<keyword evidence="2" id="KW-0732">Signal</keyword>
<gene>
    <name evidence="5" type="ORF">F2Y51_15605</name>
    <name evidence="4" type="ORF">F2Y58_16335</name>
</gene>
<feature type="compositionally biased region" description="Acidic residues" evidence="1">
    <location>
        <begin position="37"/>
        <end position="64"/>
    </location>
</feature>
<dbReference type="EMBL" id="VVYY01000015">
    <property type="protein sequence ID" value="KAA5395720.1"/>
    <property type="molecule type" value="Genomic_DNA"/>
</dbReference>
<reference evidence="6 7" key="1">
    <citation type="journal article" date="2019" name="Nat. Med.">
        <title>A library of human gut bacterial isolates paired with longitudinal multiomics data enables mechanistic microbiome research.</title>
        <authorList>
            <person name="Poyet M."/>
            <person name="Groussin M."/>
            <person name="Gibbons S.M."/>
            <person name="Avila-Pacheco J."/>
            <person name="Jiang X."/>
            <person name="Kearney S.M."/>
            <person name="Perrotta A.R."/>
            <person name="Berdy B."/>
            <person name="Zhao S."/>
            <person name="Lieberman T.D."/>
            <person name="Swanson P.K."/>
            <person name="Smith M."/>
            <person name="Roesemann S."/>
            <person name="Alexander J.E."/>
            <person name="Rich S.A."/>
            <person name="Livny J."/>
            <person name="Vlamakis H."/>
            <person name="Clish C."/>
            <person name="Bullock K."/>
            <person name="Deik A."/>
            <person name="Scott J."/>
            <person name="Pierce K.A."/>
            <person name="Xavier R.J."/>
            <person name="Alm E.J."/>
        </authorList>
    </citation>
    <scope>NUCLEOTIDE SEQUENCE [LARGE SCALE GENOMIC DNA]</scope>
    <source>
        <strain evidence="4 7">BIOML-A1</strain>
        <strain evidence="5 6">BIOML-A4</strain>
    </source>
</reference>
<dbReference type="SUPFAM" id="SSF52218">
    <property type="entry name" value="Flavoproteins"/>
    <property type="match status" value="1"/>
</dbReference>
<evidence type="ECO:0000259" key="3">
    <source>
        <dbReference type="Pfam" id="PF12682"/>
    </source>
</evidence>
<evidence type="ECO:0000256" key="1">
    <source>
        <dbReference type="SAM" id="MobiDB-lite"/>
    </source>
</evidence>
<sequence>MKKYLIYLMMAAAVVTFGACSPDEDYEPETPGIETPETPDDGEDDTPENPDDPENPEEPGDDPDTPSGDSKILVAYFSWGGTTQRMAQEIVRQTGADIFRIEPVVPYPTDYTECTEVAQEEKNNNARPAIADEVENWEKYDTVFIGCPVWWWTTPMIICTFAESYDFDGKTVVPFCTYASTYRDETLARIVELTPDADHLTGEGLTSGRINEQNISSWLKEIGVIK</sequence>
<dbReference type="InterPro" id="IPR029039">
    <property type="entry name" value="Flavoprotein-like_sf"/>
</dbReference>
<evidence type="ECO:0000313" key="6">
    <source>
        <dbReference type="Proteomes" id="UP000441162"/>
    </source>
</evidence>
<feature type="region of interest" description="Disordered" evidence="1">
    <location>
        <begin position="21"/>
        <end position="69"/>
    </location>
</feature>
<feature type="signal peptide" evidence="2">
    <location>
        <begin position="1"/>
        <end position="21"/>
    </location>
</feature>
<dbReference type="PANTHER" id="PTHR39201">
    <property type="entry name" value="EXPORTED PROTEIN-RELATED"/>
    <property type="match status" value="1"/>
</dbReference>
<feature type="domain" description="Flavodoxin-like" evidence="3">
    <location>
        <begin position="71"/>
        <end position="221"/>
    </location>
</feature>
<protein>
    <recommendedName>
        <fullName evidence="3">Flavodoxin-like domain-containing protein</fullName>
    </recommendedName>
</protein>
<dbReference type="InterPro" id="IPR008254">
    <property type="entry name" value="Flavodoxin/NO_synth"/>
</dbReference>
<dbReference type="Gene3D" id="3.40.50.360">
    <property type="match status" value="1"/>
</dbReference>